<gene>
    <name evidence="1" type="ORF">Pcinc_043205</name>
</gene>
<dbReference type="AlphaFoldDB" id="A0AAE1EGF7"/>
<dbReference type="EMBL" id="JAWQEG010008566">
    <property type="protein sequence ID" value="KAK3850065.1"/>
    <property type="molecule type" value="Genomic_DNA"/>
</dbReference>
<reference evidence="1" key="1">
    <citation type="submission" date="2023-10" db="EMBL/GenBank/DDBJ databases">
        <title>Genome assemblies of two species of porcelain crab, Petrolisthes cinctipes and Petrolisthes manimaculis (Anomura: Porcellanidae).</title>
        <authorList>
            <person name="Angst P."/>
        </authorList>
    </citation>
    <scope>NUCLEOTIDE SEQUENCE</scope>
    <source>
        <strain evidence="1">PB745_01</strain>
        <tissue evidence="1">Gill</tissue>
    </source>
</reference>
<proteinExistence type="predicted"/>
<keyword evidence="2" id="KW-1185">Reference proteome</keyword>
<name>A0AAE1EGF7_PETCI</name>
<evidence type="ECO:0000313" key="2">
    <source>
        <dbReference type="Proteomes" id="UP001286313"/>
    </source>
</evidence>
<comment type="caution">
    <text evidence="1">The sequence shown here is derived from an EMBL/GenBank/DDBJ whole genome shotgun (WGS) entry which is preliminary data.</text>
</comment>
<protein>
    <submittedName>
        <fullName evidence="1">Uncharacterized protein</fullName>
    </submittedName>
</protein>
<accession>A0AAE1EGF7</accession>
<evidence type="ECO:0000313" key="1">
    <source>
        <dbReference type="EMBL" id="KAK3850065.1"/>
    </source>
</evidence>
<dbReference type="Proteomes" id="UP001286313">
    <property type="component" value="Unassembled WGS sequence"/>
</dbReference>
<organism evidence="1 2">
    <name type="scientific">Petrolisthes cinctipes</name>
    <name type="common">Flat porcelain crab</name>
    <dbReference type="NCBI Taxonomy" id="88211"/>
    <lineage>
        <taxon>Eukaryota</taxon>
        <taxon>Metazoa</taxon>
        <taxon>Ecdysozoa</taxon>
        <taxon>Arthropoda</taxon>
        <taxon>Crustacea</taxon>
        <taxon>Multicrustacea</taxon>
        <taxon>Malacostraca</taxon>
        <taxon>Eumalacostraca</taxon>
        <taxon>Eucarida</taxon>
        <taxon>Decapoda</taxon>
        <taxon>Pleocyemata</taxon>
        <taxon>Anomura</taxon>
        <taxon>Galatheoidea</taxon>
        <taxon>Porcellanidae</taxon>
        <taxon>Petrolisthes</taxon>
    </lineage>
</organism>
<sequence length="106" mass="11951">MPGRHLVLRVKEVEKEAGRDSSRHKGTRRCLRKVGRTDTLKKTCREMSVEGRRDRHCITSPVRDVTPDTAYVNKPRVRLARWSLQSLEHTGGQGVDVDGKAGGRGF</sequence>